<evidence type="ECO:0000313" key="2">
    <source>
        <dbReference type="EMBL" id="TWF98619.1"/>
    </source>
</evidence>
<evidence type="ECO:0000313" key="3">
    <source>
        <dbReference type="Proteomes" id="UP000317940"/>
    </source>
</evidence>
<sequence length="40" mass="4489">MWWQAILVTLAGLGFPTLALLFFIGGPTFRDRPTRPTRGN</sequence>
<keyword evidence="1" id="KW-0472">Membrane</keyword>
<reference evidence="2 3" key="1">
    <citation type="submission" date="2019-06" db="EMBL/GenBank/DDBJ databases">
        <title>Sequencing the genomes of 1000 actinobacteria strains.</title>
        <authorList>
            <person name="Klenk H.-P."/>
        </authorList>
    </citation>
    <scope>NUCLEOTIDE SEQUENCE [LARGE SCALE GENOMIC DNA]</scope>
    <source>
        <strain evidence="2 3">DSM 44826</strain>
    </source>
</reference>
<keyword evidence="3" id="KW-1185">Reference proteome</keyword>
<accession>A0A561UGW7</accession>
<keyword evidence="1" id="KW-0812">Transmembrane</keyword>
<name>A0A561UGW7_9ACTN</name>
<dbReference type="AlphaFoldDB" id="A0A561UGW7"/>
<dbReference type="Proteomes" id="UP000317940">
    <property type="component" value="Unassembled WGS sequence"/>
</dbReference>
<evidence type="ECO:0000256" key="1">
    <source>
        <dbReference type="SAM" id="Phobius"/>
    </source>
</evidence>
<comment type="caution">
    <text evidence="2">The sequence shown here is derived from an EMBL/GenBank/DDBJ whole genome shotgun (WGS) entry which is preliminary data.</text>
</comment>
<organism evidence="2 3">
    <name type="scientific">Kitasatospora viridis</name>
    <dbReference type="NCBI Taxonomy" id="281105"/>
    <lineage>
        <taxon>Bacteria</taxon>
        <taxon>Bacillati</taxon>
        <taxon>Actinomycetota</taxon>
        <taxon>Actinomycetes</taxon>
        <taxon>Kitasatosporales</taxon>
        <taxon>Streptomycetaceae</taxon>
        <taxon>Kitasatospora</taxon>
    </lineage>
</organism>
<feature type="transmembrane region" description="Helical" evidence="1">
    <location>
        <begin position="6"/>
        <end position="25"/>
    </location>
</feature>
<dbReference type="RefSeq" id="WP_281292674.1">
    <property type="nucleotide sequence ID" value="NZ_BAAAMZ010000045.1"/>
</dbReference>
<protein>
    <submittedName>
        <fullName evidence="2">Uncharacterized protein</fullName>
    </submittedName>
</protein>
<proteinExistence type="predicted"/>
<keyword evidence="1" id="KW-1133">Transmembrane helix</keyword>
<dbReference type="EMBL" id="VIWT01000001">
    <property type="protein sequence ID" value="TWF98619.1"/>
    <property type="molecule type" value="Genomic_DNA"/>
</dbReference>
<gene>
    <name evidence="2" type="ORF">FHX73_112440</name>
</gene>